<name>A0A6G9CY11_RHOER</name>
<keyword evidence="2" id="KW-0472">Membrane</keyword>
<dbReference type="EMBL" id="CP050124">
    <property type="protein sequence ID" value="QIP41596.1"/>
    <property type="molecule type" value="Genomic_DNA"/>
</dbReference>
<proteinExistence type="predicted"/>
<keyword evidence="2" id="KW-1133">Transmembrane helix</keyword>
<dbReference type="Proteomes" id="UP000502345">
    <property type="component" value="Chromosome"/>
</dbReference>
<protein>
    <submittedName>
        <fullName evidence="3">Uncharacterized protein</fullName>
    </submittedName>
</protein>
<accession>A0A6G9CY11</accession>
<feature type="compositionally biased region" description="Polar residues" evidence="1">
    <location>
        <begin position="7"/>
        <end position="19"/>
    </location>
</feature>
<evidence type="ECO:0000256" key="2">
    <source>
        <dbReference type="SAM" id="Phobius"/>
    </source>
</evidence>
<sequence>MSFAHEISQSTRNTVNGTAFTEPRNHAGVLMISTRASKRRIATRFAVAGALAAAPIAVVAGTAQAAPASTHHEQFGRLVPLPEPADAAPGPEQVPLPWGATYSVTLPG</sequence>
<reference evidence="3 4" key="1">
    <citation type="submission" date="2020-03" db="EMBL/GenBank/DDBJ databases">
        <title>Screen low temperature-resistant strains for efficient degradation of petroleum hydrocarbons under the low temperature.</title>
        <authorList>
            <person name="Wang Y."/>
            <person name="Chen J."/>
        </authorList>
    </citation>
    <scope>NUCLEOTIDE SEQUENCE [LARGE SCALE GENOMIC DNA]</scope>
    <source>
        <strain evidence="3 4">KB1</strain>
    </source>
</reference>
<gene>
    <name evidence="3" type="ORF">G9444_4352</name>
</gene>
<evidence type="ECO:0000256" key="1">
    <source>
        <dbReference type="SAM" id="MobiDB-lite"/>
    </source>
</evidence>
<feature type="region of interest" description="Disordered" evidence="1">
    <location>
        <begin position="1"/>
        <end position="20"/>
    </location>
</feature>
<organism evidence="3 4">
    <name type="scientific">Rhodococcus erythropolis</name>
    <name type="common">Arthrobacter picolinophilus</name>
    <dbReference type="NCBI Taxonomy" id="1833"/>
    <lineage>
        <taxon>Bacteria</taxon>
        <taxon>Bacillati</taxon>
        <taxon>Actinomycetota</taxon>
        <taxon>Actinomycetes</taxon>
        <taxon>Mycobacteriales</taxon>
        <taxon>Nocardiaceae</taxon>
        <taxon>Rhodococcus</taxon>
        <taxon>Rhodococcus erythropolis group</taxon>
    </lineage>
</organism>
<evidence type="ECO:0000313" key="3">
    <source>
        <dbReference type="EMBL" id="QIP41596.1"/>
    </source>
</evidence>
<evidence type="ECO:0000313" key="4">
    <source>
        <dbReference type="Proteomes" id="UP000502345"/>
    </source>
</evidence>
<feature type="transmembrane region" description="Helical" evidence="2">
    <location>
        <begin position="41"/>
        <end position="63"/>
    </location>
</feature>
<dbReference type="AlphaFoldDB" id="A0A6G9CY11"/>
<keyword evidence="2" id="KW-0812">Transmembrane</keyword>